<gene>
    <name evidence="2" type="ORF">ACFOD3_13705</name>
</gene>
<dbReference type="Proteomes" id="UP001595420">
    <property type="component" value="Unassembled WGS sequence"/>
</dbReference>
<sequence length="45" mass="4649">MTLPSPTSSSSTMAASTTSIRPSRSLACFHRSAQTASRTASFVAT</sequence>
<proteinExistence type="predicted"/>
<dbReference type="RefSeq" id="WP_216837011.1">
    <property type="nucleotide sequence ID" value="NZ_JAFNJS010000003.1"/>
</dbReference>
<comment type="caution">
    <text evidence="2">The sequence shown here is derived from an EMBL/GenBank/DDBJ whole genome shotgun (WGS) entry which is preliminary data.</text>
</comment>
<dbReference type="EMBL" id="JBHRSB010000003">
    <property type="protein sequence ID" value="MFC3000953.1"/>
    <property type="molecule type" value="Genomic_DNA"/>
</dbReference>
<name>A0ABV7BUH4_9PROT</name>
<evidence type="ECO:0000256" key="1">
    <source>
        <dbReference type="SAM" id="MobiDB-lite"/>
    </source>
</evidence>
<reference evidence="3" key="1">
    <citation type="journal article" date="2019" name="Int. J. Syst. Evol. Microbiol.">
        <title>The Global Catalogue of Microorganisms (GCM) 10K type strain sequencing project: providing services to taxonomists for standard genome sequencing and annotation.</title>
        <authorList>
            <consortium name="The Broad Institute Genomics Platform"/>
            <consortium name="The Broad Institute Genome Sequencing Center for Infectious Disease"/>
            <person name="Wu L."/>
            <person name="Ma J."/>
        </authorList>
    </citation>
    <scope>NUCLEOTIDE SEQUENCE [LARGE SCALE GENOMIC DNA]</scope>
    <source>
        <strain evidence="3">CGMCC 1.16855</strain>
    </source>
</reference>
<accession>A0ABV7BUH4</accession>
<feature type="compositionally biased region" description="Low complexity" evidence="1">
    <location>
        <begin position="1"/>
        <end position="19"/>
    </location>
</feature>
<feature type="region of interest" description="Disordered" evidence="1">
    <location>
        <begin position="1"/>
        <end position="21"/>
    </location>
</feature>
<evidence type="ECO:0000313" key="2">
    <source>
        <dbReference type="EMBL" id="MFC3000953.1"/>
    </source>
</evidence>
<keyword evidence="3" id="KW-1185">Reference proteome</keyword>
<organism evidence="2 3">
    <name type="scientific">Falsiroseomonas tokyonensis</name>
    <dbReference type="NCBI Taxonomy" id="430521"/>
    <lineage>
        <taxon>Bacteria</taxon>
        <taxon>Pseudomonadati</taxon>
        <taxon>Pseudomonadota</taxon>
        <taxon>Alphaproteobacteria</taxon>
        <taxon>Acetobacterales</taxon>
        <taxon>Roseomonadaceae</taxon>
        <taxon>Falsiroseomonas</taxon>
    </lineage>
</organism>
<protein>
    <submittedName>
        <fullName evidence="2">Uncharacterized protein</fullName>
    </submittedName>
</protein>
<evidence type="ECO:0000313" key="3">
    <source>
        <dbReference type="Proteomes" id="UP001595420"/>
    </source>
</evidence>